<dbReference type="Proteomes" id="UP000721236">
    <property type="component" value="Unassembled WGS sequence"/>
</dbReference>
<accession>A0ABM8X5K1</accession>
<feature type="transmembrane region" description="Helical" evidence="1">
    <location>
        <begin position="20"/>
        <end position="41"/>
    </location>
</feature>
<keyword evidence="1" id="KW-1133">Transmembrane helix</keyword>
<sequence>MQHPNKSPTPIDRKASNRRLGMILLSIVLVFFLGFFAKMIWLG</sequence>
<proteinExistence type="predicted"/>
<evidence type="ECO:0000256" key="1">
    <source>
        <dbReference type="SAM" id="Phobius"/>
    </source>
</evidence>
<dbReference type="NCBIfam" id="NF038351">
    <property type="entry name" value="cyt_ox_assem_30"/>
    <property type="match status" value="1"/>
</dbReference>
<keyword evidence="3" id="KW-1185">Reference proteome</keyword>
<gene>
    <name evidence="2" type="ORF">LMG21510_02817</name>
</gene>
<dbReference type="EMBL" id="CAJZAH010000002">
    <property type="protein sequence ID" value="CAG9175232.1"/>
    <property type="molecule type" value="Genomic_DNA"/>
</dbReference>
<keyword evidence="1" id="KW-0472">Membrane</keyword>
<dbReference type="InterPro" id="IPR047811">
    <property type="entry name" value="CytC_ox_assmbl_put"/>
</dbReference>
<dbReference type="RefSeq" id="WP_222202425.1">
    <property type="nucleotide sequence ID" value="NZ_CAJZAH010000002.1"/>
</dbReference>
<evidence type="ECO:0000313" key="2">
    <source>
        <dbReference type="EMBL" id="CAG9175232.1"/>
    </source>
</evidence>
<comment type="caution">
    <text evidence="2">The sequence shown here is derived from an EMBL/GenBank/DDBJ whole genome shotgun (WGS) entry which is preliminary data.</text>
</comment>
<reference evidence="2 3" key="1">
    <citation type="submission" date="2021-08" db="EMBL/GenBank/DDBJ databases">
        <authorList>
            <person name="Peeters C."/>
        </authorList>
    </citation>
    <scope>NUCLEOTIDE SEQUENCE [LARGE SCALE GENOMIC DNA]</scope>
    <source>
        <strain evidence="2 3">LMG 21510</strain>
    </source>
</reference>
<evidence type="ECO:0000313" key="3">
    <source>
        <dbReference type="Proteomes" id="UP000721236"/>
    </source>
</evidence>
<keyword evidence="1" id="KW-0812">Transmembrane</keyword>
<name>A0ABM8X5K1_9BURK</name>
<protein>
    <submittedName>
        <fullName evidence="2">Uncharacterized protein</fullName>
    </submittedName>
</protein>
<organism evidence="2 3">
    <name type="scientific">Cupriavidus respiraculi</name>
    <dbReference type="NCBI Taxonomy" id="195930"/>
    <lineage>
        <taxon>Bacteria</taxon>
        <taxon>Pseudomonadati</taxon>
        <taxon>Pseudomonadota</taxon>
        <taxon>Betaproteobacteria</taxon>
        <taxon>Burkholderiales</taxon>
        <taxon>Burkholderiaceae</taxon>
        <taxon>Cupriavidus</taxon>
    </lineage>
</organism>